<comment type="pathway">
    <text evidence="3">Phospholipid metabolism; CDP-diacylglycerol biosynthesis; CDP-diacylglycerol from sn-glycerol 3-phosphate: step 3/3.</text>
</comment>
<feature type="transmembrane region" description="Helical" evidence="24">
    <location>
        <begin position="119"/>
        <end position="138"/>
    </location>
</feature>
<evidence type="ECO:0000256" key="15">
    <source>
        <dbReference type="ARBA" id="ARBA00023136"/>
    </source>
</evidence>
<keyword evidence="11 24" id="KW-0812">Transmembrane</keyword>
<evidence type="ECO:0000313" key="25">
    <source>
        <dbReference type="EMBL" id="SDF42219.1"/>
    </source>
</evidence>
<comment type="subcellular location">
    <subcellularLocation>
        <location evidence="2">Cell membrane</location>
        <topology evidence="2">Multi-pass membrane protein</topology>
    </subcellularLocation>
</comment>
<evidence type="ECO:0000256" key="14">
    <source>
        <dbReference type="ARBA" id="ARBA00023098"/>
    </source>
</evidence>
<keyword evidence="9" id="KW-0444">Lipid biosynthesis</keyword>
<evidence type="ECO:0000256" key="6">
    <source>
        <dbReference type="ARBA" id="ARBA00012487"/>
    </source>
</evidence>
<evidence type="ECO:0000256" key="3">
    <source>
        <dbReference type="ARBA" id="ARBA00005119"/>
    </source>
</evidence>
<dbReference type="GO" id="GO:0016024">
    <property type="term" value="P:CDP-diacylglycerol biosynthetic process"/>
    <property type="evidence" value="ECO:0007669"/>
    <property type="project" value="TreeGrafter"/>
</dbReference>
<evidence type="ECO:0000256" key="16">
    <source>
        <dbReference type="ARBA" id="ARBA00023209"/>
    </source>
</evidence>
<evidence type="ECO:0000256" key="8">
    <source>
        <dbReference type="ARBA" id="ARBA00022475"/>
    </source>
</evidence>
<proteinExistence type="inferred from homology"/>
<comment type="pathway">
    <text evidence="4">Lipid metabolism.</text>
</comment>
<sequence length="273" mass="29892">MPIEPATHHPMDFRRIVTGLALAVVLLLVLWHRGWPLLLVILLASALGLWEFYSLFWGHKGRVSSRVCAIVLGWGMLCLTWLHRPQDALVCLGAGFVLAAMSFLFRWDVVEEDNAFASSGIFMAGLAYVPLLLLPATYLSTTKLIFIIAAVAISDTAAYFVGTRFGHHKLWPRVSPNKSSEGAVGSLAGCVIFCAVYGAIYGKTGWFSFALLGIAVNAFAQLGDLFESALKRSVNVKDSGQILPGHGGMLDRADSLLFAMPMFAVVDQWFFFF</sequence>
<evidence type="ECO:0000256" key="20">
    <source>
        <dbReference type="ARBA" id="ARBA00032253"/>
    </source>
</evidence>
<evidence type="ECO:0000256" key="10">
    <source>
        <dbReference type="ARBA" id="ARBA00022679"/>
    </source>
</evidence>
<evidence type="ECO:0000256" key="7">
    <source>
        <dbReference type="ARBA" id="ARBA00019373"/>
    </source>
</evidence>
<feature type="transmembrane region" description="Helical" evidence="24">
    <location>
        <begin position="144"/>
        <end position="161"/>
    </location>
</feature>
<dbReference type="Pfam" id="PF01148">
    <property type="entry name" value="CTP_transf_1"/>
    <property type="match status" value="1"/>
</dbReference>
<evidence type="ECO:0000256" key="2">
    <source>
        <dbReference type="ARBA" id="ARBA00004651"/>
    </source>
</evidence>
<keyword evidence="15 24" id="KW-0472">Membrane</keyword>
<comment type="similarity">
    <text evidence="5">Belongs to the CDS family.</text>
</comment>
<dbReference type="GO" id="GO:0005886">
    <property type="term" value="C:plasma membrane"/>
    <property type="evidence" value="ECO:0007669"/>
    <property type="project" value="UniProtKB-SubCell"/>
</dbReference>
<keyword evidence="13 24" id="KW-1133">Transmembrane helix</keyword>
<evidence type="ECO:0000256" key="21">
    <source>
        <dbReference type="ARBA" id="ARBA00032396"/>
    </source>
</evidence>
<dbReference type="RefSeq" id="WP_092153172.1">
    <property type="nucleotide sequence ID" value="NZ_FNBX01000005.1"/>
</dbReference>
<name>A0A1G7KZP0_9BACT</name>
<dbReference type="EMBL" id="FNBX01000005">
    <property type="protein sequence ID" value="SDF42219.1"/>
    <property type="molecule type" value="Genomic_DNA"/>
</dbReference>
<comment type="catalytic activity">
    <reaction evidence="1">
        <text>a 1,2-diacyl-sn-glycero-3-phosphate + CTP + H(+) = a CDP-1,2-diacyl-sn-glycerol + diphosphate</text>
        <dbReference type="Rhea" id="RHEA:16229"/>
        <dbReference type="ChEBI" id="CHEBI:15378"/>
        <dbReference type="ChEBI" id="CHEBI:33019"/>
        <dbReference type="ChEBI" id="CHEBI:37563"/>
        <dbReference type="ChEBI" id="CHEBI:58332"/>
        <dbReference type="ChEBI" id="CHEBI:58608"/>
        <dbReference type="EC" id="2.7.7.41"/>
    </reaction>
</comment>
<organism evidence="25 26">
    <name type="scientific">Desulfovibrio legallii</name>
    <dbReference type="NCBI Taxonomy" id="571438"/>
    <lineage>
        <taxon>Bacteria</taxon>
        <taxon>Pseudomonadati</taxon>
        <taxon>Thermodesulfobacteriota</taxon>
        <taxon>Desulfovibrionia</taxon>
        <taxon>Desulfovibrionales</taxon>
        <taxon>Desulfovibrionaceae</taxon>
        <taxon>Desulfovibrio</taxon>
    </lineage>
</organism>
<dbReference type="STRING" id="571438.SAMN05192586_10548"/>
<keyword evidence="16" id="KW-0594">Phospholipid biosynthesis</keyword>
<feature type="transmembrane region" description="Helical" evidence="24">
    <location>
        <begin position="12"/>
        <end position="31"/>
    </location>
</feature>
<dbReference type="OrthoDB" id="9799199at2"/>
<feature type="transmembrane region" description="Helical" evidence="24">
    <location>
        <begin position="88"/>
        <end position="107"/>
    </location>
</feature>
<evidence type="ECO:0000256" key="1">
    <source>
        <dbReference type="ARBA" id="ARBA00001698"/>
    </source>
</evidence>
<feature type="transmembrane region" description="Helical" evidence="24">
    <location>
        <begin position="37"/>
        <end position="56"/>
    </location>
</feature>
<feature type="transmembrane region" description="Helical" evidence="24">
    <location>
        <begin position="182"/>
        <end position="200"/>
    </location>
</feature>
<protein>
    <recommendedName>
        <fullName evidence="7">Phosphatidate cytidylyltransferase</fullName>
        <ecNumber evidence="6">2.7.7.41</ecNumber>
    </recommendedName>
    <alternativeName>
        <fullName evidence="20">CDP-DAG synthase</fullName>
    </alternativeName>
    <alternativeName>
        <fullName evidence="22">CDP-DG synthase</fullName>
    </alternativeName>
    <alternativeName>
        <fullName evidence="18">CDP-diacylglycerol synthase</fullName>
    </alternativeName>
    <alternativeName>
        <fullName evidence="21">CDP-diglyceride pyrophosphorylase</fullName>
    </alternativeName>
    <alternativeName>
        <fullName evidence="23">CDP-diglyceride synthase</fullName>
    </alternativeName>
    <alternativeName>
        <fullName evidence="19">CTP:phosphatidate cytidylyltransferase</fullName>
    </alternativeName>
</protein>
<dbReference type="PANTHER" id="PTHR46382">
    <property type="entry name" value="PHOSPHATIDATE CYTIDYLYLTRANSFERASE"/>
    <property type="match status" value="1"/>
</dbReference>
<keyword evidence="8" id="KW-1003">Cell membrane</keyword>
<keyword evidence="12 25" id="KW-0548">Nucleotidyltransferase</keyword>
<evidence type="ECO:0000256" key="5">
    <source>
        <dbReference type="ARBA" id="ARBA00010185"/>
    </source>
</evidence>
<evidence type="ECO:0000256" key="17">
    <source>
        <dbReference type="ARBA" id="ARBA00023264"/>
    </source>
</evidence>
<dbReference type="EC" id="2.7.7.41" evidence="6"/>
<evidence type="ECO:0000256" key="11">
    <source>
        <dbReference type="ARBA" id="ARBA00022692"/>
    </source>
</evidence>
<dbReference type="PANTHER" id="PTHR46382:SF1">
    <property type="entry name" value="PHOSPHATIDATE CYTIDYLYLTRANSFERASE"/>
    <property type="match status" value="1"/>
</dbReference>
<evidence type="ECO:0000256" key="13">
    <source>
        <dbReference type="ARBA" id="ARBA00022989"/>
    </source>
</evidence>
<keyword evidence="14" id="KW-0443">Lipid metabolism</keyword>
<evidence type="ECO:0000256" key="24">
    <source>
        <dbReference type="SAM" id="Phobius"/>
    </source>
</evidence>
<evidence type="ECO:0000256" key="12">
    <source>
        <dbReference type="ARBA" id="ARBA00022695"/>
    </source>
</evidence>
<evidence type="ECO:0000256" key="22">
    <source>
        <dbReference type="ARBA" id="ARBA00032743"/>
    </source>
</evidence>
<dbReference type="Proteomes" id="UP000199355">
    <property type="component" value="Unassembled WGS sequence"/>
</dbReference>
<dbReference type="GO" id="GO:0004605">
    <property type="term" value="F:phosphatidate cytidylyltransferase activity"/>
    <property type="evidence" value="ECO:0007669"/>
    <property type="project" value="UniProtKB-EC"/>
</dbReference>
<gene>
    <name evidence="25" type="ORF">SAMN05192586_10548</name>
</gene>
<evidence type="ECO:0000256" key="23">
    <source>
        <dbReference type="ARBA" id="ARBA00033406"/>
    </source>
</evidence>
<feature type="transmembrane region" description="Helical" evidence="24">
    <location>
        <begin position="206"/>
        <end position="226"/>
    </location>
</feature>
<dbReference type="AlphaFoldDB" id="A0A1G7KZP0"/>
<keyword evidence="17" id="KW-1208">Phospholipid metabolism</keyword>
<evidence type="ECO:0000256" key="4">
    <source>
        <dbReference type="ARBA" id="ARBA00005189"/>
    </source>
</evidence>
<keyword evidence="26" id="KW-1185">Reference proteome</keyword>
<evidence type="ECO:0000256" key="9">
    <source>
        <dbReference type="ARBA" id="ARBA00022516"/>
    </source>
</evidence>
<evidence type="ECO:0000256" key="19">
    <source>
        <dbReference type="ARBA" id="ARBA00031825"/>
    </source>
</evidence>
<reference evidence="26" key="1">
    <citation type="submission" date="2016-10" db="EMBL/GenBank/DDBJ databases">
        <authorList>
            <person name="Varghese N."/>
            <person name="Submissions S."/>
        </authorList>
    </citation>
    <scope>NUCLEOTIDE SEQUENCE [LARGE SCALE GENOMIC DNA]</scope>
    <source>
        <strain evidence="26">KHC7</strain>
    </source>
</reference>
<accession>A0A1G7KZP0</accession>
<evidence type="ECO:0000256" key="18">
    <source>
        <dbReference type="ARBA" id="ARBA00029893"/>
    </source>
</evidence>
<evidence type="ECO:0000313" key="26">
    <source>
        <dbReference type="Proteomes" id="UP000199355"/>
    </source>
</evidence>
<keyword evidence="10 25" id="KW-0808">Transferase</keyword>